<dbReference type="Pfam" id="PF13365">
    <property type="entry name" value="Trypsin_2"/>
    <property type="match status" value="1"/>
</dbReference>
<dbReference type="InterPro" id="IPR001940">
    <property type="entry name" value="Peptidase_S1C"/>
</dbReference>
<dbReference type="GO" id="GO:0004252">
    <property type="term" value="F:serine-type endopeptidase activity"/>
    <property type="evidence" value="ECO:0007669"/>
    <property type="project" value="InterPro"/>
</dbReference>
<keyword evidence="2 8" id="KW-0645">Protease</keyword>
<dbReference type="PROSITE" id="PS50106">
    <property type="entry name" value="PDZ"/>
    <property type="match status" value="1"/>
</dbReference>
<evidence type="ECO:0000256" key="1">
    <source>
        <dbReference type="ARBA" id="ARBA00010541"/>
    </source>
</evidence>
<keyword evidence="6" id="KW-1133">Transmembrane helix</keyword>
<keyword evidence="6" id="KW-0812">Transmembrane</keyword>
<gene>
    <name evidence="8" type="ORF">FOY51_12830</name>
</gene>
<evidence type="ECO:0000256" key="2">
    <source>
        <dbReference type="ARBA" id="ARBA00022670"/>
    </source>
</evidence>
<feature type="domain" description="PDZ" evidence="7">
    <location>
        <begin position="375"/>
        <end position="461"/>
    </location>
</feature>
<evidence type="ECO:0000313" key="8">
    <source>
        <dbReference type="EMBL" id="KAA0022784.1"/>
    </source>
</evidence>
<dbReference type="InterPro" id="IPR043504">
    <property type="entry name" value="Peptidase_S1_PA_chymotrypsin"/>
</dbReference>
<dbReference type="OrthoDB" id="9758917at2"/>
<dbReference type="FunFam" id="2.40.10.10:FF:000001">
    <property type="entry name" value="Periplasmic serine protease DegS"/>
    <property type="match status" value="1"/>
</dbReference>
<accession>A0A5A7SB80</accession>
<keyword evidence="3" id="KW-0378">Hydrolase</keyword>
<dbReference type="Gene3D" id="2.40.10.10">
    <property type="entry name" value="Trypsin-like serine proteases"/>
    <property type="match status" value="2"/>
</dbReference>
<feature type="transmembrane region" description="Helical" evidence="6">
    <location>
        <begin position="129"/>
        <end position="151"/>
    </location>
</feature>
<dbReference type="SUPFAM" id="SSF50494">
    <property type="entry name" value="Trypsin-like serine proteases"/>
    <property type="match status" value="1"/>
</dbReference>
<comment type="similarity">
    <text evidence="1">Belongs to the peptidase S1C family.</text>
</comment>
<evidence type="ECO:0000256" key="3">
    <source>
        <dbReference type="ARBA" id="ARBA00022801"/>
    </source>
</evidence>
<dbReference type="Gene3D" id="2.30.42.10">
    <property type="match status" value="1"/>
</dbReference>
<dbReference type="PANTHER" id="PTHR43343:SF3">
    <property type="entry name" value="PROTEASE DO-LIKE 8, CHLOROPLASTIC"/>
    <property type="match status" value="1"/>
</dbReference>
<dbReference type="EMBL" id="VLNY01000005">
    <property type="protein sequence ID" value="KAA0022784.1"/>
    <property type="molecule type" value="Genomic_DNA"/>
</dbReference>
<keyword evidence="6" id="KW-0472">Membrane</keyword>
<dbReference type="Proteomes" id="UP000322244">
    <property type="component" value="Unassembled WGS sequence"/>
</dbReference>
<feature type="region of interest" description="Disordered" evidence="5">
    <location>
        <begin position="1"/>
        <end position="90"/>
    </location>
</feature>
<dbReference type="InterPro" id="IPR036034">
    <property type="entry name" value="PDZ_sf"/>
</dbReference>
<dbReference type="Pfam" id="PF13180">
    <property type="entry name" value="PDZ_2"/>
    <property type="match status" value="1"/>
</dbReference>
<protein>
    <submittedName>
        <fullName evidence="8">Trypsin-like serine protease</fullName>
    </submittedName>
</protein>
<name>A0A5A7SB80_9NOCA</name>
<evidence type="ECO:0000259" key="7">
    <source>
        <dbReference type="PROSITE" id="PS50106"/>
    </source>
</evidence>
<reference evidence="8 9" key="1">
    <citation type="submission" date="2019-07" db="EMBL/GenBank/DDBJ databases">
        <title>Rhodococcus cavernicolus sp. nov., isolated from a cave.</title>
        <authorList>
            <person name="Lee S.D."/>
        </authorList>
    </citation>
    <scope>NUCLEOTIDE SEQUENCE [LARGE SCALE GENOMIC DNA]</scope>
    <source>
        <strain evidence="8 9">C1-24</strain>
    </source>
</reference>
<dbReference type="AlphaFoldDB" id="A0A5A7SB80"/>
<evidence type="ECO:0000256" key="4">
    <source>
        <dbReference type="ARBA" id="ARBA00022825"/>
    </source>
</evidence>
<dbReference type="InterPro" id="IPR051201">
    <property type="entry name" value="Chloro_Bact_Ser_Proteases"/>
</dbReference>
<dbReference type="InterPro" id="IPR001478">
    <property type="entry name" value="PDZ"/>
</dbReference>
<evidence type="ECO:0000256" key="5">
    <source>
        <dbReference type="SAM" id="MobiDB-lite"/>
    </source>
</evidence>
<keyword evidence="4" id="KW-0720">Serine protease</keyword>
<keyword evidence="9" id="KW-1185">Reference proteome</keyword>
<dbReference type="InterPro" id="IPR009003">
    <property type="entry name" value="Peptidase_S1_PA"/>
</dbReference>
<dbReference type="SUPFAM" id="SSF50156">
    <property type="entry name" value="PDZ domain-like"/>
    <property type="match status" value="1"/>
</dbReference>
<proteinExistence type="inferred from homology"/>
<comment type="caution">
    <text evidence="8">The sequence shown here is derived from an EMBL/GenBank/DDBJ whole genome shotgun (WGS) entry which is preliminary data.</text>
</comment>
<sequence>MGPRPVYRPDVDPGATRAFSRPDDVDGAFSPAARRSDSTPELSVRPPDPILAEAFGRPAGESDSIQRDPLADADGAVEDEPGDPWRDPEAGVRLGAPAIVKDQPKPLPPAEKLDIRQVLFGHRVAPRALAILAGVALLIGLVGGLVGRLTAEVAGDLTSKKVALQQSSADSDEPRGQVAKVADAALPAVVSIQAALGDNSSTGSGVVIDGAGYIVTNNHVISMAATDKAATLQVTFSDGTKVPGQIVGRDIKTDLAVLKVDVKKLTVAQLGKSADVQVGENVVAVGSPLGLSKTVTAGIVSALHRPVRLSGEGTDTDAVIDAVQTDAAINPGNSGGPLLDDDARVIGINSAIRSESGGSVGLGFAIPIDDVTRVAQALIRDGQMHHPEIGINSRSVVNNATSGAEVANVKAGSPAQVAGVVEGDVIVKVGDRQVTSADELVVAVQMQPIGATVPLQLVRDGRLVDLQVTPVSD</sequence>
<dbReference type="PRINTS" id="PR00834">
    <property type="entry name" value="PROTEASES2C"/>
</dbReference>
<evidence type="ECO:0000256" key="6">
    <source>
        <dbReference type="SAM" id="Phobius"/>
    </source>
</evidence>
<dbReference type="PANTHER" id="PTHR43343">
    <property type="entry name" value="PEPTIDASE S12"/>
    <property type="match status" value="1"/>
</dbReference>
<evidence type="ECO:0000313" key="9">
    <source>
        <dbReference type="Proteomes" id="UP000322244"/>
    </source>
</evidence>
<dbReference type="SMART" id="SM00228">
    <property type="entry name" value="PDZ"/>
    <property type="match status" value="1"/>
</dbReference>
<dbReference type="GO" id="GO:0006508">
    <property type="term" value="P:proteolysis"/>
    <property type="evidence" value="ECO:0007669"/>
    <property type="project" value="UniProtKB-KW"/>
</dbReference>
<organism evidence="8 9">
    <name type="scientific">Antrihabitans cavernicola</name>
    <dbReference type="NCBI Taxonomy" id="2495913"/>
    <lineage>
        <taxon>Bacteria</taxon>
        <taxon>Bacillati</taxon>
        <taxon>Actinomycetota</taxon>
        <taxon>Actinomycetes</taxon>
        <taxon>Mycobacteriales</taxon>
        <taxon>Nocardiaceae</taxon>
        <taxon>Antrihabitans</taxon>
    </lineage>
</organism>